<dbReference type="PATRIC" id="fig|155920.8.peg.3094"/>
<comment type="subcellular location">
    <subcellularLocation>
        <location evidence="2 14">Cytoplasm</location>
    </subcellularLocation>
</comment>
<comment type="caution">
    <text evidence="14">Lacks conserved residue(s) required for the propagation of feature annotation.</text>
</comment>
<feature type="binding site" evidence="14">
    <location>
        <begin position="168"/>
        <end position="171"/>
    </location>
    <ligand>
        <name>substrate</name>
    </ligand>
</feature>
<name>A0A060H646_XYLFS</name>
<dbReference type="SUPFAM" id="SSF53748">
    <property type="entry name" value="Phosphoglycerate kinase"/>
    <property type="match status" value="1"/>
</dbReference>
<reference evidence="16 17" key="1">
    <citation type="submission" date="2013-08" db="EMBL/GenBank/DDBJ databases">
        <authorList>
            <person name="Stouthamer R."/>
            <person name="Nunney L."/>
        </authorList>
    </citation>
    <scope>NUCLEOTIDE SEQUENCE [LARGE SCALE GENOMIC DNA]</scope>
    <source>
        <strain evidence="17">ann-1</strain>
    </source>
</reference>
<comment type="subunit">
    <text evidence="5 14">Monomer.</text>
</comment>
<evidence type="ECO:0000313" key="16">
    <source>
        <dbReference type="EMBL" id="AIC10790.1"/>
    </source>
</evidence>
<dbReference type="PANTHER" id="PTHR11406:SF23">
    <property type="entry name" value="PHOSPHOGLYCERATE KINASE 1, CHLOROPLASTIC-RELATED"/>
    <property type="match status" value="1"/>
</dbReference>
<dbReference type="GO" id="GO:0005524">
    <property type="term" value="F:ATP binding"/>
    <property type="evidence" value="ECO:0007669"/>
    <property type="project" value="UniProtKB-KW"/>
</dbReference>
<keyword evidence="8 14" id="KW-0963">Cytoplasm</keyword>
<dbReference type="InterPro" id="IPR036043">
    <property type="entry name" value="Phosphoglycerate_kinase_sf"/>
</dbReference>
<feature type="binding site" evidence="14">
    <location>
        <begin position="454"/>
        <end position="457"/>
    </location>
    <ligand>
        <name>ATP</name>
        <dbReference type="ChEBI" id="CHEBI:30616"/>
    </ligand>
</feature>
<dbReference type="InterPro" id="IPR001576">
    <property type="entry name" value="Phosphoglycerate_kinase"/>
</dbReference>
<protein>
    <recommendedName>
        <fullName evidence="7 14">Phosphoglycerate kinase</fullName>
        <ecNumber evidence="6 14">2.7.2.3</ecNumber>
    </recommendedName>
</protein>
<evidence type="ECO:0000256" key="10">
    <source>
        <dbReference type="ARBA" id="ARBA00022741"/>
    </source>
</evidence>
<dbReference type="FunFam" id="3.40.50.1260:FF:000001">
    <property type="entry name" value="Phosphoglycerate kinase"/>
    <property type="match status" value="1"/>
</dbReference>
<dbReference type="Pfam" id="PF00162">
    <property type="entry name" value="PGK"/>
    <property type="match status" value="1"/>
</dbReference>
<dbReference type="GO" id="GO:0005829">
    <property type="term" value="C:cytosol"/>
    <property type="evidence" value="ECO:0007669"/>
    <property type="project" value="TreeGrafter"/>
</dbReference>
<dbReference type="InterPro" id="IPR015911">
    <property type="entry name" value="Phosphoglycerate_kinase_CS"/>
</dbReference>
<keyword evidence="10 14" id="KW-0547">Nucleotide-binding</keyword>
<dbReference type="GO" id="GO:0006094">
    <property type="term" value="P:gluconeogenesis"/>
    <property type="evidence" value="ECO:0007669"/>
    <property type="project" value="TreeGrafter"/>
</dbReference>
<evidence type="ECO:0000256" key="14">
    <source>
        <dbReference type="HAMAP-Rule" id="MF_00145"/>
    </source>
</evidence>
<dbReference type="HAMAP" id="MF_00145">
    <property type="entry name" value="Phosphoglyc_kinase"/>
    <property type="match status" value="1"/>
</dbReference>
<dbReference type="UniPathway" id="UPA00109">
    <property type="reaction ID" value="UER00185"/>
</dbReference>
<dbReference type="PROSITE" id="PS00111">
    <property type="entry name" value="PGLYCERATE_KINASE"/>
    <property type="match status" value="1"/>
</dbReference>
<evidence type="ECO:0000256" key="7">
    <source>
        <dbReference type="ARBA" id="ARBA00016471"/>
    </source>
</evidence>
<dbReference type="GO" id="GO:0006096">
    <property type="term" value="P:glycolytic process"/>
    <property type="evidence" value="ECO:0007669"/>
    <property type="project" value="UniProtKB-UniRule"/>
</dbReference>
<dbReference type="PANTHER" id="PTHR11406">
    <property type="entry name" value="PHOSPHOGLYCERATE KINASE"/>
    <property type="match status" value="1"/>
</dbReference>
<evidence type="ECO:0000256" key="11">
    <source>
        <dbReference type="ARBA" id="ARBA00022777"/>
    </source>
</evidence>
<evidence type="ECO:0000256" key="4">
    <source>
        <dbReference type="ARBA" id="ARBA00008982"/>
    </source>
</evidence>
<dbReference type="EC" id="2.7.2.3" evidence="6 14"/>
<dbReference type="Gene3D" id="3.40.50.1260">
    <property type="entry name" value="Phosphoglycerate kinase, N-terminal domain"/>
    <property type="match status" value="2"/>
</dbReference>
<evidence type="ECO:0000256" key="15">
    <source>
        <dbReference type="RuleBase" id="RU000532"/>
    </source>
</evidence>
<keyword evidence="11 14" id="KW-0418">Kinase</keyword>
<evidence type="ECO:0000256" key="6">
    <source>
        <dbReference type="ARBA" id="ARBA00013061"/>
    </source>
</evidence>
<organism evidence="16 17">
    <name type="scientific">Xylella fastidiosa subsp. sandyi Ann-1</name>
    <dbReference type="NCBI Taxonomy" id="155920"/>
    <lineage>
        <taxon>Bacteria</taxon>
        <taxon>Pseudomonadati</taxon>
        <taxon>Pseudomonadota</taxon>
        <taxon>Gammaproteobacteria</taxon>
        <taxon>Lysobacterales</taxon>
        <taxon>Lysobacteraceae</taxon>
        <taxon>Xylella</taxon>
    </lineage>
</organism>
<dbReference type="KEGG" id="xfs:D934_13080"/>
<comment type="similarity">
    <text evidence="4 14 15">Belongs to the phosphoglycerate kinase family.</text>
</comment>
<evidence type="ECO:0000256" key="3">
    <source>
        <dbReference type="ARBA" id="ARBA00004838"/>
    </source>
</evidence>
<dbReference type="GO" id="GO:0004618">
    <property type="term" value="F:phosphoglycerate kinase activity"/>
    <property type="evidence" value="ECO:0007669"/>
    <property type="project" value="UniProtKB-UniRule"/>
</dbReference>
<feature type="binding site" evidence="14">
    <location>
        <begin position="130"/>
        <end position="132"/>
    </location>
    <ligand>
        <name>substrate</name>
    </ligand>
</feature>
<dbReference type="EMBL" id="CP006696">
    <property type="protein sequence ID" value="AIC10790.1"/>
    <property type="molecule type" value="Genomic_DNA"/>
</dbReference>
<keyword evidence="12 14" id="KW-0067">ATP-binding</keyword>
<feature type="binding site" evidence="14">
    <location>
        <position position="145"/>
    </location>
    <ligand>
        <name>substrate</name>
    </ligand>
</feature>
<comment type="pathway">
    <text evidence="3 14">Carbohydrate degradation; glycolysis; pyruvate from D-glyceraldehyde 3-phosphate: step 2/5.</text>
</comment>
<evidence type="ECO:0000256" key="1">
    <source>
        <dbReference type="ARBA" id="ARBA00000642"/>
    </source>
</evidence>
<feature type="binding site" evidence="14">
    <location>
        <position position="428"/>
    </location>
    <ligand>
        <name>ATP</name>
        <dbReference type="ChEBI" id="CHEBI:30616"/>
    </ligand>
</feature>
<gene>
    <name evidence="14" type="primary">pgk</name>
    <name evidence="16" type="ORF">D934_13080</name>
</gene>
<evidence type="ECO:0000256" key="9">
    <source>
        <dbReference type="ARBA" id="ARBA00022679"/>
    </source>
</evidence>
<evidence type="ECO:0000256" key="8">
    <source>
        <dbReference type="ARBA" id="ARBA00022490"/>
    </source>
</evidence>
<proteinExistence type="inferred from homology"/>
<dbReference type="AlphaFoldDB" id="A0A060H646"/>
<dbReference type="InterPro" id="IPR015824">
    <property type="entry name" value="Phosphoglycerate_kinase_N"/>
</dbReference>
<evidence type="ECO:0000256" key="2">
    <source>
        <dbReference type="ARBA" id="ARBA00004496"/>
    </source>
</evidence>
<evidence type="ECO:0000256" key="12">
    <source>
        <dbReference type="ARBA" id="ARBA00022840"/>
    </source>
</evidence>
<keyword evidence="13 14" id="KW-0324">Glycolysis</keyword>
<dbReference type="GO" id="GO:0043531">
    <property type="term" value="F:ADP binding"/>
    <property type="evidence" value="ECO:0007669"/>
    <property type="project" value="TreeGrafter"/>
</dbReference>
<dbReference type="HOGENOM" id="CLU_025427_0_2_6"/>
<evidence type="ECO:0000256" key="13">
    <source>
        <dbReference type="ARBA" id="ARBA00023152"/>
    </source>
</evidence>
<evidence type="ECO:0000256" key="5">
    <source>
        <dbReference type="ARBA" id="ARBA00011245"/>
    </source>
</evidence>
<keyword evidence="9 14" id="KW-0808">Transferase</keyword>
<dbReference type="FunFam" id="3.40.50.1260:FF:000002">
    <property type="entry name" value="Phosphoglycerate kinase"/>
    <property type="match status" value="1"/>
</dbReference>
<dbReference type="Proteomes" id="UP000027215">
    <property type="component" value="Chromosome"/>
</dbReference>
<feature type="binding site" evidence="14">
    <location>
        <position position="255"/>
    </location>
    <ligand>
        <name>substrate</name>
    </ligand>
</feature>
<comment type="catalytic activity">
    <reaction evidence="1 14 15">
        <text>(2R)-3-phosphoglycerate + ATP = (2R)-3-phospho-glyceroyl phosphate + ADP</text>
        <dbReference type="Rhea" id="RHEA:14801"/>
        <dbReference type="ChEBI" id="CHEBI:30616"/>
        <dbReference type="ChEBI" id="CHEBI:57604"/>
        <dbReference type="ChEBI" id="CHEBI:58272"/>
        <dbReference type="ChEBI" id="CHEBI:456216"/>
        <dbReference type="EC" id="2.7.2.3"/>
    </reaction>
</comment>
<dbReference type="PRINTS" id="PR00477">
    <property type="entry name" value="PHGLYCKINASE"/>
</dbReference>
<feature type="binding site" evidence="14">
    <location>
        <position position="222"/>
    </location>
    <ligand>
        <name>substrate</name>
    </ligand>
</feature>
<evidence type="ECO:0000313" key="17">
    <source>
        <dbReference type="Proteomes" id="UP000027215"/>
    </source>
</evidence>
<sequence length="500" mass="52328">MDGLVVVAVALMVPQARCMMSFACVGLGGEDRRGIARDAGIFWCVVRGITGIGGVSDACLPVLAGVGTAWRCSQAVAVIGGRLVGWTLGVYLLPDEPGQWPFVSIKEIEMSIVRMTDLALSGKRVLIRQDLNVPIDQGRITSEQRIIASLPTIRVALERGAAVMVTSHLGRPKEGVWSEEDSLAPVAKRLSQLLGIEVPLRRDWVDGVQVAPGQLVLLENCRMNVGEAQNDEALARKYAALCDVFVMDAFGTAHRAQASTHGVICCAAIAAGGPLLMAELDALSRGLKHPVKPLLAIVGGSKVSTKLELLSNLVNNVEQLITGGGIANTFLAAAGYSIGKSLYEADLIETAREIIIVAKARGAEIPLPTDVVVAKQFLPGVTATVKTVDAIVADDLILDIGPQTARHYAALIETAATVVWNGPVGVFEFDAFSKGTEVLARAVAASSAFSIAGGGDTLAAIDKYGVADQISYISTGGGAFLEFLEGKTLPAVAALQARSG</sequence>
<accession>A0A060H646</accession>
<feature type="binding site" evidence="14">
    <location>
        <position position="306"/>
    </location>
    <ligand>
        <name>ATP</name>
        <dbReference type="ChEBI" id="CHEBI:30616"/>
    </ligand>
</feature>